<dbReference type="AlphaFoldDB" id="A0A0A9GY02"/>
<dbReference type="EMBL" id="GBRH01172438">
    <property type="protein sequence ID" value="JAE25458.1"/>
    <property type="molecule type" value="Transcribed_RNA"/>
</dbReference>
<reference evidence="1" key="1">
    <citation type="submission" date="2014-09" db="EMBL/GenBank/DDBJ databases">
        <authorList>
            <person name="Magalhaes I.L.F."/>
            <person name="Oliveira U."/>
            <person name="Santos F.R."/>
            <person name="Vidigal T.H.D.A."/>
            <person name="Brescovit A.D."/>
            <person name="Santos A.J."/>
        </authorList>
    </citation>
    <scope>NUCLEOTIDE SEQUENCE</scope>
    <source>
        <tissue evidence="1">Shoot tissue taken approximately 20 cm above the soil surface</tissue>
    </source>
</reference>
<organism evidence="1">
    <name type="scientific">Arundo donax</name>
    <name type="common">Giant reed</name>
    <name type="synonym">Donax arundinaceus</name>
    <dbReference type="NCBI Taxonomy" id="35708"/>
    <lineage>
        <taxon>Eukaryota</taxon>
        <taxon>Viridiplantae</taxon>
        <taxon>Streptophyta</taxon>
        <taxon>Embryophyta</taxon>
        <taxon>Tracheophyta</taxon>
        <taxon>Spermatophyta</taxon>
        <taxon>Magnoliopsida</taxon>
        <taxon>Liliopsida</taxon>
        <taxon>Poales</taxon>
        <taxon>Poaceae</taxon>
        <taxon>PACMAD clade</taxon>
        <taxon>Arundinoideae</taxon>
        <taxon>Arundineae</taxon>
        <taxon>Arundo</taxon>
    </lineage>
</organism>
<evidence type="ECO:0000313" key="1">
    <source>
        <dbReference type="EMBL" id="JAE25458.1"/>
    </source>
</evidence>
<name>A0A0A9GY02_ARUDO</name>
<protein>
    <submittedName>
        <fullName evidence="1">Uncharacterized protein</fullName>
    </submittedName>
</protein>
<reference evidence="1" key="2">
    <citation type="journal article" date="2015" name="Data Brief">
        <title>Shoot transcriptome of the giant reed, Arundo donax.</title>
        <authorList>
            <person name="Barrero R.A."/>
            <person name="Guerrero F.D."/>
            <person name="Moolhuijzen P."/>
            <person name="Goolsby J.A."/>
            <person name="Tidwell J."/>
            <person name="Bellgard S.E."/>
            <person name="Bellgard M.I."/>
        </authorList>
    </citation>
    <scope>NUCLEOTIDE SEQUENCE</scope>
    <source>
        <tissue evidence="1">Shoot tissue taken approximately 20 cm above the soil surface</tissue>
    </source>
</reference>
<sequence length="29" mass="3334">MRTGFDIIDKCKASAFLMQISYRQGIPQD</sequence>
<proteinExistence type="predicted"/>
<accession>A0A0A9GY02</accession>